<dbReference type="EMBL" id="JAGVWE010000002">
    <property type="protein sequence ID" value="MBS3062329.1"/>
    <property type="molecule type" value="Genomic_DNA"/>
</dbReference>
<name>A0A7J4JI48_9ARCH</name>
<evidence type="ECO:0000313" key="2">
    <source>
        <dbReference type="EMBL" id="HIH16075.1"/>
    </source>
</evidence>
<proteinExistence type="predicted"/>
<feature type="transmembrane region" description="Helical" evidence="1">
    <location>
        <begin position="119"/>
        <end position="137"/>
    </location>
</feature>
<evidence type="ECO:0000313" key="3">
    <source>
        <dbReference type="EMBL" id="MBS3062329.1"/>
    </source>
</evidence>
<reference evidence="3" key="3">
    <citation type="submission" date="2021-05" db="EMBL/GenBank/DDBJ databases">
        <title>Protein family content uncovers lineage relationships and bacterial pathway maintenance mechanisms in DPANN archaea.</title>
        <authorList>
            <person name="Castelle C.J."/>
            <person name="Meheust R."/>
            <person name="Jaffe A.L."/>
            <person name="Seitz K."/>
            <person name="Gong X."/>
            <person name="Baker B.J."/>
            <person name="Banfield J.F."/>
        </authorList>
    </citation>
    <scope>NUCLEOTIDE SEQUENCE</scope>
    <source>
        <strain evidence="3">RIFCSPLOWO2_01_FULL_58_19</strain>
    </source>
</reference>
<dbReference type="Proteomes" id="UP000564964">
    <property type="component" value="Unassembled WGS sequence"/>
</dbReference>
<dbReference type="AlphaFoldDB" id="A0A7J4JI48"/>
<sequence>MGALRRAIERVEKKKPIQGRPKFDKATRFRIWRTGKWLRKRRKLAEDCRIALQLLKENDGNLARGQRRRKEGKPTLKKRVLSERLGWAALGTVVGGFVGVLTSTVAMGNAVIPYNSAPSWGIAGGMAAAGAAASPLFRPRETKVMVDLHNLLRSKRLNVTTYGERLPADQVEANRRVISEVRRKIEALQQLNAHEIETLDNYLSTARTTGRIGVKA</sequence>
<dbReference type="EMBL" id="DUGH01000037">
    <property type="protein sequence ID" value="HIH16075.1"/>
    <property type="molecule type" value="Genomic_DNA"/>
</dbReference>
<keyword evidence="1" id="KW-1133">Transmembrane helix</keyword>
<evidence type="ECO:0000256" key="1">
    <source>
        <dbReference type="SAM" id="Phobius"/>
    </source>
</evidence>
<gene>
    <name evidence="2" type="ORF">HA252_01580</name>
    <name evidence="3" type="ORF">J4203_00510</name>
</gene>
<organism evidence="2 4">
    <name type="scientific">Candidatus Iainarchaeum sp</name>
    <dbReference type="NCBI Taxonomy" id="3101447"/>
    <lineage>
        <taxon>Archaea</taxon>
        <taxon>Candidatus Iainarchaeota</taxon>
        <taxon>Candidatus Iainarchaeia</taxon>
        <taxon>Candidatus Iainarchaeales</taxon>
        <taxon>Candidatus Iainarchaeaceae</taxon>
        <taxon>Candidatus Iainarchaeum</taxon>
    </lineage>
</organism>
<reference evidence="3" key="2">
    <citation type="submission" date="2021-03" db="EMBL/GenBank/DDBJ databases">
        <authorList>
            <person name="Jaffe A."/>
        </authorList>
    </citation>
    <scope>NUCLEOTIDE SEQUENCE</scope>
    <source>
        <strain evidence="3">RIFCSPLOWO2_01_FULL_58_19</strain>
    </source>
</reference>
<comment type="caution">
    <text evidence="2">The sequence shown here is derived from an EMBL/GenBank/DDBJ whole genome shotgun (WGS) entry which is preliminary data.</text>
</comment>
<protein>
    <submittedName>
        <fullName evidence="2">Uncharacterized protein</fullName>
    </submittedName>
</protein>
<feature type="transmembrane region" description="Helical" evidence="1">
    <location>
        <begin position="85"/>
        <end position="107"/>
    </location>
</feature>
<dbReference type="Proteomes" id="UP000678237">
    <property type="component" value="Unassembled WGS sequence"/>
</dbReference>
<evidence type="ECO:0000313" key="4">
    <source>
        <dbReference type="Proteomes" id="UP000564964"/>
    </source>
</evidence>
<keyword evidence="1" id="KW-0472">Membrane</keyword>
<accession>A0A7J4JI48</accession>
<reference evidence="2" key="1">
    <citation type="journal article" date="2020" name="bioRxiv">
        <title>A rank-normalized archaeal taxonomy based on genome phylogeny resolves widespread incomplete and uneven classifications.</title>
        <authorList>
            <person name="Rinke C."/>
            <person name="Chuvochina M."/>
            <person name="Mussig A.J."/>
            <person name="Chaumeil P.-A."/>
            <person name="Waite D.W."/>
            <person name="Whitman W.B."/>
            <person name="Parks D.H."/>
            <person name="Hugenholtz P."/>
        </authorList>
    </citation>
    <scope>NUCLEOTIDE SEQUENCE</scope>
    <source>
        <strain evidence="2">UBA10219</strain>
    </source>
</reference>
<keyword evidence="1" id="KW-0812">Transmembrane</keyword>